<comment type="caution">
    <text evidence="1">The sequence shown here is derived from an EMBL/GenBank/DDBJ whole genome shotgun (WGS) entry which is preliminary data.</text>
</comment>
<reference evidence="1 2" key="1">
    <citation type="submission" date="2016-03" db="EMBL/GenBank/DDBJ databases">
        <title>Draft genome sequence of Flavobacterium fryxellicola DSM 16209.</title>
        <authorList>
            <person name="Shin S.-K."/>
            <person name="Yi H."/>
        </authorList>
    </citation>
    <scope>NUCLEOTIDE SEQUENCE [LARGE SCALE GENOMIC DNA]</scope>
    <source>
        <strain evidence="1 2">DSM 16209</strain>
    </source>
</reference>
<sequence>MKNTSLWLVILPLLIVSCTNDSINDTERIENKVGNKKSGKLNRTMQNLSPENSANAYDIAGKLHNDILEIYLTGNYQYTTIAEVNQQIESIVAANTNLVALNLNENSAVDLEEINEIITNPQSKLEGAIANSSMTSIAKLSLSNFMNTITTLENEEYESLYQTIVSYESSVMTDPQFTSEDKRIILTTSSVVRYSLYFAKERKDKDWDSSVGNRAGGLSGALENSSTAITRSLVTGILINNLLAD</sequence>
<accession>A0A167ZN52</accession>
<dbReference type="OrthoDB" id="646079at2"/>
<evidence type="ECO:0000313" key="1">
    <source>
        <dbReference type="EMBL" id="OAB30610.1"/>
    </source>
</evidence>
<gene>
    <name evidence="1" type="ORF">FBFR_02105</name>
</gene>
<dbReference type="AlphaFoldDB" id="A0A167ZN52"/>
<protein>
    <submittedName>
        <fullName evidence="1">Uncharacterized protein</fullName>
    </submittedName>
</protein>
<name>A0A167ZN52_9FLAO</name>
<dbReference type="RefSeq" id="WP_066076327.1">
    <property type="nucleotide sequence ID" value="NZ_FRDK01000011.1"/>
</dbReference>
<dbReference type="STRING" id="249352.SAMN05444395_11195"/>
<dbReference type="Proteomes" id="UP000077164">
    <property type="component" value="Unassembled WGS sequence"/>
</dbReference>
<dbReference type="EMBL" id="LVJE01000003">
    <property type="protein sequence ID" value="OAB30610.1"/>
    <property type="molecule type" value="Genomic_DNA"/>
</dbReference>
<keyword evidence="2" id="KW-1185">Reference proteome</keyword>
<organism evidence="1 2">
    <name type="scientific">Flavobacterium fryxellicola</name>
    <dbReference type="NCBI Taxonomy" id="249352"/>
    <lineage>
        <taxon>Bacteria</taxon>
        <taxon>Pseudomonadati</taxon>
        <taxon>Bacteroidota</taxon>
        <taxon>Flavobacteriia</taxon>
        <taxon>Flavobacteriales</taxon>
        <taxon>Flavobacteriaceae</taxon>
        <taxon>Flavobacterium</taxon>
    </lineage>
</organism>
<evidence type="ECO:0000313" key="2">
    <source>
        <dbReference type="Proteomes" id="UP000077164"/>
    </source>
</evidence>
<proteinExistence type="predicted"/>
<dbReference type="PROSITE" id="PS51257">
    <property type="entry name" value="PROKAR_LIPOPROTEIN"/>
    <property type="match status" value="1"/>
</dbReference>